<name>E2NKW7_9BACE</name>
<dbReference type="Proteomes" id="UP000003711">
    <property type="component" value="Unassembled WGS sequence"/>
</dbReference>
<proteinExistence type="predicted"/>
<evidence type="ECO:0000313" key="2">
    <source>
        <dbReference type="Proteomes" id="UP000003711"/>
    </source>
</evidence>
<evidence type="ECO:0000313" key="1">
    <source>
        <dbReference type="EMBL" id="EEF87443.1"/>
    </source>
</evidence>
<accession>E2NKW7</accession>
<dbReference type="RefSeq" id="WP_007214294.1">
    <property type="nucleotide sequence ID" value="NZ_EQ973492.1"/>
</dbReference>
<comment type="caution">
    <text evidence="1">The sequence shown here is derived from an EMBL/GenBank/DDBJ whole genome shotgun (WGS) entry which is preliminary data.</text>
</comment>
<sequence>MNEILVRNEDDSFFIRFYDFERSVSVDYLQFSLELISSIFKVSTVCNVSIEELLLFKKDLDLMLRKCHKEFSFTPLGESFSLKFQMREKEIIHLNGCISDTQMPQSYLTFHNIICVDYLSVILMQIENVMDNLE</sequence>
<organism evidence="1 2">
    <name type="scientific">Bacteroides cellulosilyticus DSM 14838</name>
    <dbReference type="NCBI Taxonomy" id="537012"/>
    <lineage>
        <taxon>Bacteria</taxon>
        <taxon>Pseudomonadati</taxon>
        <taxon>Bacteroidota</taxon>
        <taxon>Bacteroidia</taxon>
        <taxon>Bacteroidales</taxon>
        <taxon>Bacteroidaceae</taxon>
        <taxon>Bacteroides</taxon>
    </lineage>
</organism>
<reference evidence="1 2" key="2">
    <citation type="submission" date="2009-01" db="EMBL/GenBank/DDBJ databases">
        <title>Draft genome sequence of Bacteroides cellulosilyticus (DSM 14838).</title>
        <authorList>
            <person name="Sudarsanam P."/>
            <person name="Ley R."/>
            <person name="Guruge J."/>
            <person name="Turnbaugh P.J."/>
            <person name="Mahowald M."/>
            <person name="Liep D."/>
            <person name="Gordon J."/>
        </authorList>
    </citation>
    <scope>NUCLEOTIDE SEQUENCE [LARGE SCALE GENOMIC DNA]</scope>
    <source>
        <strain evidence="1 2">DSM 14838</strain>
    </source>
</reference>
<dbReference type="EMBL" id="ACCH01000401">
    <property type="protein sequence ID" value="EEF87443.1"/>
    <property type="molecule type" value="Genomic_DNA"/>
</dbReference>
<gene>
    <name evidence="1" type="ORF">BACCELL_04961</name>
</gene>
<protein>
    <submittedName>
        <fullName evidence="1">Uncharacterized protein</fullName>
    </submittedName>
</protein>
<reference evidence="1 2" key="1">
    <citation type="submission" date="2008-12" db="EMBL/GenBank/DDBJ databases">
        <authorList>
            <person name="Fulton L."/>
            <person name="Clifton S."/>
            <person name="Fulton B."/>
            <person name="Xu J."/>
            <person name="Minx P."/>
            <person name="Pepin K.H."/>
            <person name="Johnson M."/>
            <person name="Bhonagiri V."/>
            <person name="Nash W.E."/>
            <person name="Mardis E.R."/>
            <person name="Wilson R.K."/>
        </authorList>
    </citation>
    <scope>NUCLEOTIDE SEQUENCE [LARGE SCALE GENOMIC DNA]</scope>
    <source>
        <strain evidence="1 2">DSM 14838</strain>
    </source>
</reference>
<dbReference type="HOGENOM" id="CLU_1891923_0_0_10"/>
<dbReference type="AlphaFoldDB" id="E2NKW7"/>